<dbReference type="GO" id="GO:0061630">
    <property type="term" value="F:ubiquitin protein ligase activity"/>
    <property type="evidence" value="ECO:0007669"/>
    <property type="project" value="InterPro"/>
</dbReference>
<dbReference type="GO" id="GO:0097505">
    <property type="term" value="C:Rad6-Rad18 complex"/>
    <property type="evidence" value="ECO:0007669"/>
    <property type="project" value="TreeGrafter"/>
</dbReference>
<dbReference type="GO" id="GO:0003697">
    <property type="term" value="F:single-stranded DNA binding"/>
    <property type="evidence" value="ECO:0007669"/>
    <property type="project" value="InterPro"/>
</dbReference>
<dbReference type="Pfam" id="PF02037">
    <property type="entry name" value="SAP"/>
    <property type="match status" value="1"/>
</dbReference>
<dbReference type="GO" id="GO:0006513">
    <property type="term" value="P:protein monoubiquitination"/>
    <property type="evidence" value="ECO:0007669"/>
    <property type="project" value="InterPro"/>
</dbReference>
<dbReference type="InterPro" id="IPR039577">
    <property type="entry name" value="Rad18"/>
</dbReference>
<feature type="compositionally biased region" description="Basic residues" evidence="1">
    <location>
        <begin position="240"/>
        <end position="251"/>
    </location>
</feature>
<dbReference type="InterPro" id="IPR003034">
    <property type="entry name" value="SAP_dom"/>
</dbReference>
<comment type="caution">
    <text evidence="3">The sequence shown here is derived from an EMBL/GenBank/DDBJ whole genome shotgun (WGS) entry which is preliminary data.</text>
</comment>
<dbReference type="GO" id="GO:0005634">
    <property type="term" value="C:nucleus"/>
    <property type="evidence" value="ECO:0007669"/>
    <property type="project" value="TreeGrafter"/>
</dbReference>
<dbReference type="Proteomes" id="UP000288216">
    <property type="component" value="Unassembled WGS sequence"/>
</dbReference>
<feature type="domain" description="SAP" evidence="2">
    <location>
        <begin position="44"/>
        <end position="78"/>
    </location>
</feature>
<dbReference type="PROSITE" id="PS50800">
    <property type="entry name" value="SAP"/>
    <property type="match status" value="1"/>
</dbReference>
<protein>
    <recommendedName>
        <fullName evidence="2">SAP domain-containing protein</fullName>
    </recommendedName>
</protein>
<keyword evidence="4" id="KW-1185">Reference proteome</keyword>
<proteinExistence type="predicted"/>
<feature type="compositionally biased region" description="Basic and acidic residues" evidence="1">
    <location>
        <begin position="252"/>
        <end position="261"/>
    </location>
</feature>
<evidence type="ECO:0000259" key="2">
    <source>
        <dbReference type="PROSITE" id="PS50800"/>
    </source>
</evidence>
<reference evidence="3 4" key="1">
    <citation type="journal article" date="2018" name="Nat. Ecol. Evol.">
        <title>Shark genomes provide insights into elasmobranch evolution and the origin of vertebrates.</title>
        <authorList>
            <person name="Hara Y"/>
            <person name="Yamaguchi K"/>
            <person name="Onimaru K"/>
            <person name="Kadota M"/>
            <person name="Koyanagi M"/>
            <person name="Keeley SD"/>
            <person name="Tatsumi K"/>
            <person name="Tanaka K"/>
            <person name="Motone F"/>
            <person name="Kageyama Y"/>
            <person name="Nozu R"/>
            <person name="Adachi N"/>
            <person name="Nishimura O"/>
            <person name="Nakagawa R"/>
            <person name="Tanegashima C"/>
            <person name="Kiyatake I"/>
            <person name="Matsumoto R"/>
            <person name="Murakumo K"/>
            <person name="Nishida K"/>
            <person name="Terakita A"/>
            <person name="Kuratani S"/>
            <person name="Sato K"/>
            <person name="Hyodo S Kuraku.S."/>
        </authorList>
    </citation>
    <scope>NUCLEOTIDE SEQUENCE [LARGE SCALE GENOMIC DNA]</scope>
</reference>
<dbReference type="PANTHER" id="PTHR14134:SF2">
    <property type="entry name" value="E3 UBIQUITIN-PROTEIN LIGASE RAD18"/>
    <property type="match status" value="1"/>
</dbReference>
<name>A0A401P8W6_SCYTO</name>
<dbReference type="PANTHER" id="PTHR14134">
    <property type="entry name" value="E3 UBIQUITIN-PROTEIN LIGASE RAD18"/>
    <property type="match status" value="1"/>
</dbReference>
<dbReference type="GO" id="GO:0006301">
    <property type="term" value="P:DNA damage tolerance"/>
    <property type="evidence" value="ECO:0007669"/>
    <property type="project" value="InterPro"/>
</dbReference>
<evidence type="ECO:0000313" key="4">
    <source>
        <dbReference type="Proteomes" id="UP000288216"/>
    </source>
</evidence>
<feature type="compositionally biased region" description="Polar residues" evidence="1">
    <location>
        <begin position="220"/>
        <end position="239"/>
    </location>
</feature>
<feature type="compositionally biased region" description="Polar residues" evidence="1">
    <location>
        <begin position="199"/>
        <end position="212"/>
    </location>
</feature>
<evidence type="ECO:0000256" key="1">
    <source>
        <dbReference type="SAM" id="MobiDB-lite"/>
    </source>
</evidence>
<feature type="region of interest" description="Disordered" evidence="1">
    <location>
        <begin position="196"/>
        <end position="261"/>
    </location>
</feature>
<dbReference type="SMART" id="SM00513">
    <property type="entry name" value="SAP"/>
    <property type="match status" value="1"/>
</dbReference>
<gene>
    <name evidence="3" type="ORF">scyTo_0001072</name>
</gene>
<evidence type="ECO:0000313" key="3">
    <source>
        <dbReference type="EMBL" id="GCB69548.1"/>
    </source>
</evidence>
<dbReference type="EMBL" id="BFAA01000228">
    <property type="protein sequence ID" value="GCB69548.1"/>
    <property type="molecule type" value="Genomic_DNA"/>
</dbReference>
<organism evidence="3 4">
    <name type="scientific">Scyliorhinus torazame</name>
    <name type="common">Cloudy catshark</name>
    <name type="synonym">Catulus torazame</name>
    <dbReference type="NCBI Taxonomy" id="75743"/>
    <lineage>
        <taxon>Eukaryota</taxon>
        <taxon>Metazoa</taxon>
        <taxon>Chordata</taxon>
        <taxon>Craniata</taxon>
        <taxon>Vertebrata</taxon>
        <taxon>Chondrichthyes</taxon>
        <taxon>Elasmobranchii</taxon>
        <taxon>Galeomorphii</taxon>
        <taxon>Galeoidea</taxon>
        <taxon>Carcharhiniformes</taxon>
        <taxon>Scyliorhinidae</taxon>
        <taxon>Scyliorhinus</taxon>
    </lineage>
</organism>
<sequence>MFLITAIHSNIRLFGLCVFENNQLQLRDFSDNSVNQRKLPKLVYNLISERDLRKKLKECGLSTQGTKAQLVKRHLAFVQMYNSQCDSLNPRSAFEIAREIEKNEKTQAQLESTASENVLKFTKDQSEEEIDEVHKEYRLKHQKEFQQLVAEVRNGWKTTGKNMKSDKDTEGQCLTIKGENVEQCQATDCNVQEVHQDETQLSESTGSLSAPDTLTDEHCSSNVLPASPLSTARQLSNVKTPKRKMRGVPRKRNSESKRRRK</sequence>
<accession>A0A401P8W6</accession>
<dbReference type="AlphaFoldDB" id="A0A401P8W6"/>
<dbReference type="OrthoDB" id="9049620at2759"/>
<dbReference type="STRING" id="75743.A0A401P8W6"/>